<dbReference type="EMBL" id="PP511432">
    <property type="protein sequence ID" value="XCD04158.1"/>
    <property type="molecule type" value="Genomic_DNA"/>
</dbReference>
<sequence>MSTVLRPTTVGHYKVGVGKTGSSSLGNRNFSGTNMSGVLGKTYSSTTATPSNGGGSIANGLDNVVTQLATSGSTYADLARSIFNYSENNSAFNADQAAIARDWSHSENLQAMKHSASEAQKTRDWQKMMSDTSYQRATKDLVAAGLNPVLALNGGASTPTGATGTAYSGGASSASADSSASAVAGLFSNVISAASQMKMQDKQLAFNALQLAQAKELGYLSSDTQLKTSQNSLLASQISASAQMAAAGTSAAASRYAADTSAATQKYISDQNNQTKKDTSLIGSMNDLFTGLGSLTGIDLYGSNFGNTTGKIIGYLYNHLTRPKHSGGSRKF</sequence>
<evidence type="ECO:0000313" key="2">
    <source>
        <dbReference type="EMBL" id="XCD07960.1"/>
    </source>
</evidence>
<dbReference type="EMBL" id="PP511835">
    <property type="protein sequence ID" value="XCD07960.1"/>
    <property type="molecule type" value="Genomic_DNA"/>
</dbReference>
<name>A0AAU8AW05_9VIRU</name>
<accession>A0AAU8AW05</accession>
<organism evidence="1">
    <name type="scientific">Dulem virus 120</name>
    <dbReference type="NCBI Taxonomy" id="3145597"/>
    <lineage>
        <taxon>Viruses</taxon>
        <taxon>Monodnaviria</taxon>
        <taxon>Sangervirae</taxon>
        <taxon>Phixviricota</taxon>
        <taxon>Malgrandaviricetes</taxon>
        <taxon>Petitvirales</taxon>
        <taxon>Microviridae</taxon>
        <taxon>Microvirus</taxon>
    </lineage>
</organism>
<protein>
    <submittedName>
        <fullName evidence="1">DNA pilot protein</fullName>
    </submittedName>
</protein>
<reference evidence="1" key="1">
    <citation type="submission" date="2024-03" db="EMBL/GenBank/DDBJ databases">
        <title>Diverse circular DNA viruses in blood, oral, and fecal samples of captive lemurs.</title>
        <authorList>
            <person name="Paietta E.N."/>
            <person name="Kraberger S."/>
            <person name="Lund M.C."/>
            <person name="Custer J.M."/>
            <person name="Vargas K.M."/>
            <person name="Ehmke E.E."/>
            <person name="Yoder A.D."/>
            <person name="Varsani A."/>
        </authorList>
    </citation>
    <scope>NUCLEOTIDE SEQUENCE</scope>
    <source>
        <strain evidence="1">Duke_21_98</strain>
        <strain evidence="2">Duke_28FS_102</strain>
    </source>
</reference>
<proteinExistence type="predicted"/>
<evidence type="ECO:0000313" key="1">
    <source>
        <dbReference type="EMBL" id="XCD04158.1"/>
    </source>
</evidence>